<dbReference type="EMBL" id="SPRC01000096">
    <property type="protein sequence ID" value="TIB73084.1"/>
    <property type="molecule type" value="Genomic_DNA"/>
</dbReference>
<protein>
    <recommendedName>
        <fullName evidence="1">Pyridoxamine 5'-phosphate oxidase Alr4036 family FMN-binding domain-containing protein</fullName>
    </recommendedName>
</protein>
<evidence type="ECO:0000313" key="3">
    <source>
        <dbReference type="EMBL" id="TIB95186.1"/>
    </source>
</evidence>
<feature type="domain" description="Pyridoxamine 5'-phosphate oxidase Alr4036 family FMN-binding" evidence="1">
    <location>
        <begin position="6"/>
        <end position="103"/>
    </location>
</feature>
<dbReference type="PANTHER" id="PTHR28243">
    <property type="entry name" value="AGL049CP"/>
    <property type="match status" value="1"/>
</dbReference>
<dbReference type="EMBL" id="SPRO01000014">
    <property type="protein sequence ID" value="TIC31177.1"/>
    <property type="molecule type" value="Genomic_DNA"/>
</dbReference>
<dbReference type="Proteomes" id="UP000305647">
    <property type="component" value="Unassembled WGS sequence"/>
</dbReference>
<accession>A0A4T0Q510</accession>
<dbReference type="EMBL" id="SPRH01000104">
    <property type="protein sequence ID" value="TIB95186.1"/>
    <property type="molecule type" value="Genomic_DNA"/>
</dbReference>
<dbReference type="EMBL" id="SPRW01000097">
    <property type="protein sequence ID" value="TIC60231.1"/>
    <property type="molecule type" value="Genomic_DNA"/>
</dbReference>
<dbReference type="Proteomes" id="UP000309601">
    <property type="component" value="Unassembled WGS sequence"/>
</dbReference>
<name>A0A4T0Q510_9BASI</name>
<reference evidence="6 7" key="1">
    <citation type="submission" date="2019-03" db="EMBL/GenBank/DDBJ databases">
        <title>Sequencing 25 genomes of Wallemia mellicola.</title>
        <authorList>
            <person name="Gostincar C."/>
        </authorList>
    </citation>
    <scope>NUCLEOTIDE SEQUENCE [LARGE SCALE GENOMIC DNA]</scope>
    <source>
        <strain evidence="3 7">EXF-1262</strain>
        <strain evidence="5 8">EXF-1274</strain>
        <strain evidence="2 9">EXF-6152</strain>
        <strain evidence="4 6">EXF-8738</strain>
    </source>
</reference>
<dbReference type="AlphaFoldDB" id="A0A4T0Q510"/>
<proteinExistence type="predicted"/>
<evidence type="ECO:0000313" key="7">
    <source>
        <dbReference type="Proteomes" id="UP000307169"/>
    </source>
</evidence>
<evidence type="ECO:0000313" key="5">
    <source>
        <dbReference type="EMBL" id="TIC60231.1"/>
    </source>
</evidence>
<dbReference type="SUPFAM" id="SSF50475">
    <property type="entry name" value="FMN-binding split barrel"/>
    <property type="match status" value="1"/>
</dbReference>
<dbReference type="Proteomes" id="UP000307169">
    <property type="component" value="Unassembled WGS sequence"/>
</dbReference>
<dbReference type="Gene3D" id="2.30.110.10">
    <property type="entry name" value="Electron Transport, Fmn-binding Protein, Chain A"/>
    <property type="match status" value="1"/>
</dbReference>
<dbReference type="InterPro" id="IPR012349">
    <property type="entry name" value="Split_barrel_FMN-bd"/>
</dbReference>
<evidence type="ECO:0000259" key="1">
    <source>
        <dbReference type="Pfam" id="PF12766"/>
    </source>
</evidence>
<comment type="caution">
    <text evidence="5">The sequence shown here is derived from an EMBL/GenBank/DDBJ whole genome shotgun (WGS) entry which is preliminary data.</text>
</comment>
<organism evidence="5 8">
    <name type="scientific">Wallemia mellicola</name>
    <dbReference type="NCBI Taxonomy" id="1708541"/>
    <lineage>
        <taxon>Eukaryota</taxon>
        <taxon>Fungi</taxon>
        <taxon>Dikarya</taxon>
        <taxon>Basidiomycota</taxon>
        <taxon>Wallemiomycotina</taxon>
        <taxon>Wallemiomycetes</taxon>
        <taxon>Wallemiales</taxon>
        <taxon>Wallemiaceae</taxon>
        <taxon>Wallemia</taxon>
    </lineage>
</organism>
<sequence length="227" mass="26396">MFKTTAPWKTLLEKLLDDNKAISKDIFNVAVGTIENNRPKVRIMVHRGFASESNILLSTTDIRMQKVKQFEANYVKDQGTPLEYVFWIEPAMRQLRIQANAFLLPSPQVKDKYNPTPLPDSLLQTGIDFESERVKIWDEMSDPLRAAFAKPVAPGSDRNSRIDIKEYPKKVQVDKQDKWYNEGLERFTLVIIDPIEVDYCDLKSQPNERKIFRKEADFSWSEKDVEP</sequence>
<gene>
    <name evidence="5" type="ORF">E3Q02_04375</name>
    <name evidence="4" type="ORF">E3Q10_01766</name>
    <name evidence="3" type="ORF">E3Q17_04362</name>
    <name evidence="2" type="ORF">E3Q22_04383</name>
</gene>
<dbReference type="Proteomes" id="UP000310685">
    <property type="component" value="Unassembled WGS sequence"/>
</dbReference>
<dbReference type="InterPro" id="IPR024624">
    <property type="entry name" value="Pyridox_Oxase_Alr4036_FMN-bd"/>
</dbReference>
<dbReference type="PANTHER" id="PTHR28243:SF1">
    <property type="entry name" value="PYRIDOXAMINE 5'-PHOSPHATE OXIDASE ALR4036 FAMILY FMN-BINDING DOMAIN-CONTAINING PROTEIN"/>
    <property type="match status" value="1"/>
</dbReference>
<evidence type="ECO:0000313" key="8">
    <source>
        <dbReference type="Proteomes" id="UP000309601"/>
    </source>
</evidence>
<dbReference type="OMA" id="LAWWIEG"/>
<dbReference type="Pfam" id="PF12766">
    <property type="entry name" value="Pyridox_oxase_2"/>
    <property type="match status" value="1"/>
</dbReference>
<evidence type="ECO:0000313" key="2">
    <source>
        <dbReference type="EMBL" id="TIB73084.1"/>
    </source>
</evidence>
<evidence type="ECO:0000313" key="4">
    <source>
        <dbReference type="EMBL" id="TIC31177.1"/>
    </source>
</evidence>
<dbReference type="GO" id="GO:0010181">
    <property type="term" value="F:FMN binding"/>
    <property type="evidence" value="ECO:0007669"/>
    <property type="project" value="InterPro"/>
</dbReference>
<evidence type="ECO:0000313" key="6">
    <source>
        <dbReference type="Proteomes" id="UP000305647"/>
    </source>
</evidence>
<evidence type="ECO:0000313" key="9">
    <source>
        <dbReference type="Proteomes" id="UP000310685"/>
    </source>
</evidence>